<feature type="domain" description="TORTIFOLIA1/SINE1-2 N-terminal" evidence="3">
    <location>
        <begin position="20"/>
        <end position="291"/>
    </location>
</feature>
<dbReference type="AlphaFoldDB" id="A0AAV8U4E1"/>
<dbReference type="InterPro" id="IPR021133">
    <property type="entry name" value="HEAT_type_2"/>
</dbReference>
<dbReference type="PROSITE" id="PS50077">
    <property type="entry name" value="HEAT_REPEAT"/>
    <property type="match status" value="1"/>
</dbReference>
<dbReference type="PANTHER" id="PTHR31355">
    <property type="entry name" value="MICROTUBULE-ASSOCIATED PROTEIN TORTIFOLIA1"/>
    <property type="match status" value="1"/>
</dbReference>
<feature type="region of interest" description="Disordered" evidence="2">
    <location>
        <begin position="303"/>
        <end position="354"/>
    </location>
</feature>
<sequence length="680" mass="74741">MSVHKRYSFSPPTTTTTSNDLKHRVISCLNKLSDRDTLPLATAELESIAKSLSHDTFSPFLNCIHNTDSSCKSPVRKQCVNLLTLLSHSHGNMLSSHLTKMISTVTRRLRDPDSAVRSACVEATSAMSSQITDPPFSTLWKPLFEMVTLEQDYNVQIGAAMCFAAAIESSPEPEAEQLRKVLPKLGKLVKFEGFKAKGALLSVIRSVIGVGGASTKSVIDWLVPCLVEFLSSEDWSARKAAAEALGQVSVAEKELAAEHKVACLNSLESRRFDKVKMVRETMNRTLDLWKELPDICEEASVSSLSGSSSMEPENPIGGCPPLASKSSNDVRFRRPQPKKSIPESRSPPASASLVTTAKNQIPVISDDKNSKTALSRKLDHKKISPCRIGIAVSRDKACGDDFTKQEFGEDGNNGNSMPETKRVLFSTSPNDKHQKFSGFRSGSRVVPYDDDEYTCSKDIEVSNPIDDFHESSRDMENISLIRKQLIQIESQQSDLLSVLQRFMGHSQNGIDSLEKRIRGLEMALDEISYDLAISNGRIPNPDSTYNSCCKLPGAVFLSSKLWRRAEDRYATSRPSSFCSIQRPQEAKSIPARDTDTSTYIPASQKFQHNNSIRRLVNSCTDDSCAAKGNSSLCSSQMSEYINRASVQGHSAIVLTEASLATSTAPMNICNWLKGFTLAIG</sequence>
<gene>
    <name evidence="4" type="ORF">K2173_006351</name>
</gene>
<dbReference type="InterPro" id="IPR057600">
    <property type="entry name" value="TORTIFOLIA1/SINE1-2_N"/>
</dbReference>
<dbReference type="Pfam" id="PF24714">
    <property type="entry name" value="TOR1L1_N"/>
    <property type="match status" value="1"/>
</dbReference>
<protein>
    <recommendedName>
        <fullName evidence="3">TORTIFOLIA1/SINE1-2 N-terminal domain-containing protein</fullName>
    </recommendedName>
</protein>
<dbReference type="SUPFAM" id="SSF48371">
    <property type="entry name" value="ARM repeat"/>
    <property type="match status" value="1"/>
</dbReference>
<dbReference type="GO" id="GO:0008017">
    <property type="term" value="F:microtubule binding"/>
    <property type="evidence" value="ECO:0007669"/>
    <property type="project" value="InterPro"/>
</dbReference>
<accession>A0AAV8U4E1</accession>
<evidence type="ECO:0000313" key="4">
    <source>
        <dbReference type="EMBL" id="KAJ8773701.1"/>
    </source>
</evidence>
<evidence type="ECO:0000256" key="2">
    <source>
        <dbReference type="SAM" id="MobiDB-lite"/>
    </source>
</evidence>
<dbReference type="GO" id="GO:0005874">
    <property type="term" value="C:microtubule"/>
    <property type="evidence" value="ECO:0007669"/>
    <property type="project" value="InterPro"/>
</dbReference>
<keyword evidence="5" id="KW-1185">Reference proteome</keyword>
<feature type="repeat" description="HEAT" evidence="1">
    <location>
        <begin position="222"/>
        <end position="260"/>
    </location>
</feature>
<dbReference type="PANTHER" id="PTHR31355:SF32">
    <property type="entry name" value="TORTIFOLIA1-LIKE PROTEIN 4"/>
    <property type="match status" value="1"/>
</dbReference>
<dbReference type="InterPro" id="IPR016024">
    <property type="entry name" value="ARM-type_fold"/>
</dbReference>
<evidence type="ECO:0000256" key="1">
    <source>
        <dbReference type="PROSITE-ProRule" id="PRU00103"/>
    </source>
</evidence>
<dbReference type="EMBL" id="JAIWQS010000001">
    <property type="protein sequence ID" value="KAJ8773701.1"/>
    <property type="molecule type" value="Genomic_DNA"/>
</dbReference>
<dbReference type="InterPro" id="IPR033337">
    <property type="entry name" value="TORTIFOLIA1/SINE1-2"/>
</dbReference>
<evidence type="ECO:0000313" key="5">
    <source>
        <dbReference type="Proteomes" id="UP001159364"/>
    </source>
</evidence>
<dbReference type="FunFam" id="1.25.10.10:FF:000549">
    <property type="entry name" value="ARM repeat superfamily protein"/>
    <property type="match status" value="1"/>
</dbReference>
<proteinExistence type="predicted"/>
<reference evidence="4 5" key="1">
    <citation type="submission" date="2021-09" db="EMBL/GenBank/DDBJ databases">
        <title>Genomic insights and catalytic innovation underlie evolution of tropane alkaloids biosynthesis.</title>
        <authorList>
            <person name="Wang Y.-J."/>
            <person name="Tian T."/>
            <person name="Huang J.-P."/>
            <person name="Huang S.-X."/>
        </authorList>
    </citation>
    <scope>NUCLEOTIDE SEQUENCE [LARGE SCALE GENOMIC DNA]</scope>
    <source>
        <strain evidence="4">KIB-2018</strain>
        <tissue evidence="4">Leaf</tissue>
    </source>
</reference>
<name>A0AAV8U4E1_9ROSI</name>
<dbReference type="Proteomes" id="UP001159364">
    <property type="component" value="Linkage Group LG01"/>
</dbReference>
<organism evidence="4 5">
    <name type="scientific">Erythroxylum novogranatense</name>
    <dbReference type="NCBI Taxonomy" id="1862640"/>
    <lineage>
        <taxon>Eukaryota</taxon>
        <taxon>Viridiplantae</taxon>
        <taxon>Streptophyta</taxon>
        <taxon>Embryophyta</taxon>
        <taxon>Tracheophyta</taxon>
        <taxon>Spermatophyta</taxon>
        <taxon>Magnoliopsida</taxon>
        <taxon>eudicotyledons</taxon>
        <taxon>Gunneridae</taxon>
        <taxon>Pentapetalae</taxon>
        <taxon>rosids</taxon>
        <taxon>fabids</taxon>
        <taxon>Malpighiales</taxon>
        <taxon>Erythroxylaceae</taxon>
        <taxon>Erythroxylum</taxon>
    </lineage>
</organism>
<comment type="caution">
    <text evidence="4">The sequence shown here is derived from an EMBL/GenBank/DDBJ whole genome shotgun (WGS) entry which is preliminary data.</text>
</comment>
<dbReference type="Gene3D" id="1.25.10.10">
    <property type="entry name" value="Leucine-rich Repeat Variant"/>
    <property type="match status" value="1"/>
</dbReference>
<evidence type="ECO:0000259" key="3">
    <source>
        <dbReference type="Pfam" id="PF24714"/>
    </source>
</evidence>
<dbReference type="InterPro" id="IPR011989">
    <property type="entry name" value="ARM-like"/>
</dbReference>